<dbReference type="AlphaFoldDB" id="A0A7X0Y430"/>
<reference evidence="2 3" key="1">
    <citation type="submission" date="2020-03" db="EMBL/GenBank/DDBJ databases">
        <title>Soil Listeria distribution.</title>
        <authorList>
            <person name="Liao J."/>
            <person name="Wiedmann M."/>
        </authorList>
    </citation>
    <scope>NUCLEOTIDE SEQUENCE [LARGE SCALE GENOMIC DNA]</scope>
    <source>
        <strain evidence="2 3">FSL L7-0741</strain>
    </source>
</reference>
<sequence>MKKILKWYIWLPLAIIINVISVYNFVLGFLGIFLFIVVCVLKMIHAATQKVNMNSLQYPTSKWMDVLMAGFAVFILVVGFIADNLLGPNIGFFMRNNSSFTYAESLAPYLGVVMIFATVLCVLETRKDHRRMRAI</sequence>
<keyword evidence="1" id="KW-1133">Transmembrane helix</keyword>
<feature type="transmembrane region" description="Helical" evidence="1">
    <location>
        <begin position="106"/>
        <end position="123"/>
    </location>
</feature>
<gene>
    <name evidence="2" type="ORF">HCA69_09655</name>
</gene>
<dbReference type="Proteomes" id="UP000535908">
    <property type="component" value="Unassembled WGS sequence"/>
</dbReference>
<keyword evidence="1" id="KW-0812">Transmembrane</keyword>
<accession>A0A7X0Y430</accession>
<proteinExistence type="predicted"/>
<evidence type="ECO:0000256" key="1">
    <source>
        <dbReference type="SAM" id="Phobius"/>
    </source>
</evidence>
<evidence type="ECO:0000313" key="2">
    <source>
        <dbReference type="EMBL" id="MBC1936631.1"/>
    </source>
</evidence>
<dbReference type="RefSeq" id="WP_185526176.1">
    <property type="nucleotide sequence ID" value="NZ_JAARWN010000008.1"/>
</dbReference>
<feature type="transmembrane region" description="Helical" evidence="1">
    <location>
        <begin position="66"/>
        <end position="86"/>
    </location>
</feature>
<dbReference type="EMBL" id="JAARWN010000008">
    <property type="protein sequence ID" value="MBC1936631.1"/>
    <property type="molecule type" value="Genomic_DNA"/>
</dbReference>
<name>A0A7X0Y430_9LIST</name>
<comment type="caution">
    <text evidence="2">The sequence shown here is derived from an EMBL/GenBank/DDBJ whole genome shotgun (WGS) entry which is preliminary data.</text>
</comment>
<feature type="transmembrane region" description="Helical" evidence="1">
    <location>
        <begin position="29"/>
        <end position="45"/>
    </location>
</feature>
<evidence type="ECO:0000313" key="3">
    <source>
        <dbReference type="Proteomes" id="UP000535908"/>
    </source>
</evidence>
<keyword evidence="1" id="KW-0472">Membrane</keyword>
<protein>
    <submittedName>
        <fullName evidence="2">Uncharacterized protein</fullName>
    </submittedName>
</protein>
<feature type="transmembrane region" description="Helical" evidence="1">
    <location>
        <begin position="7"/>
        <end position="23"/>
    </location>
</feature>
<organism evidence="2 3">
    <name type="scientific">Listeria grandensis</name>
    <dbReference type="NCBI Taxonomy" id="1494963"/>
    <lineage>
        <taxon>Bacteria</taxon>
        <taxon>Bacillati</taxon>
        <taxon>Bacillota</taxon>
        <taxon>Bacilli</taxon>
        <taxon>Bacillales</taxon>
        <taxon>Listeriaceae</taxon>
        <taxon>Listeria</taxon>
    </lineage>
</organism>